<dbReference type="RefSeq" id="WP_112427785.1">
    <property type="nucleotide sequence ID" value="NZ_MCIF01000002.1"/>
</dbReference>
<organism evidence="2 3">
    <name type="scientific">Thermogemmatispora tikiterensis</name>
    <dbReference type="NCBI Taxonomy" id="1825093"/>
    <lineage>
        <taxon>Bacteria</taxon>
        <taxon>Bacillati</taxon>
        <taxon>Chloroflexota</taxon>
        <taxon>Ktedonobacteria</taxon>
        <taxon>Thermogemmatisporales</taxon>
        <taxon>Thermogemmatisporaceae</taxon>
        <taxon>Thermogemmatispora</taxon>
    </lineage>
</organism>
<accession>A0A328VC08</accession>
<keyword evidence="3" id="KW-1185">Reference proteome</keyword>
<proteinExistence type="predicted"/>
<feature type="transmembrane region" description="Helical" evidence="1">
    <location>
        <begin position="97"/>
        <end position="125"/>
    </location>
</feature>
<feature type="transmembrane region" description="Helical" evidence="1">
    <location>
        <begin position="12"/>
        <end position="36"/>
    </location>
</feature>
<protein>
    <submittedName>
        <fullName evidence="2">Uncharacterized protein</fullName>
    </submittedName>
</protein>
<sequence>MPGILASIQLRSLPGLIAFVLLWLLLVEGSHLLLALLRRDQLIGWAIGPLGITTLFVREPSRFYIVLEALLPALVSGSMVYIGFFTAFGPVALPHHLLLMIGVTLVGVLITSTGDIVNALCDLLYPLWGEARVLRHIQILRASWATIHFTPFGRSYLLDRFQATPTDLLKAF</sequence>
<comment type="caution">
    <text evidence="2">The sequence shown here is derived from an EMBL/GenBank/DDBJ whole genome shotgun (WGS) entry which is preliminary data.</text>
</comment>
<keyword evidence="1" id="KW-0472">Membrane</keyword>
<reference evidence="2 3" key="1">
    <citation type="submission" date="2016-08" db="EMBL/GenBank/DDBJ databases">
        <title>Analysis of Carbohydrate Active Enzymes in Thermogemmatispora T81 Reveals Carbohydrate Degradation Ability.</title>
        <authorList>
            <person name="Tomazini A."/>
            <person name="Lal S."/>
            <person name="Stott M."/>
            <person name="Henrissat B."/>
            <person name="Polikarpov I."/>
            <person name="Sparling R."/>
            <person name="Levin D.B."/>
        </authorList>
    </citation>
    <scope>NUCLEOTIDE SEQUENCE [LARGE SCALE GENOMIC DNA]</scope>
    <source>
        <strain evidence="2 3">T81</strain>
    </source>
</reference>
<dbReference type="EMBL" id="MCIF01000002">
    <property type="protein sequence ID" value="RAQ95238.1"/>
    <property type="molecule type" value="Genomic_DNA"/>
</dbReference>
<keyword evidence="1" id="KW-0812">Transmembrane</keyword>
<evidence type="ECO:0000256" key="1">
    <source>
        <dbReference type="SAM" id="Phobius"/>
    </source>
</evidence>
<name>A0A328VC08_9CHLR</name>
<dbReference type="AlphaFoldDB" id="A0A328VC08"/>
<keyword evidence="1" id="KW-1133">Transmembrane helix</keyword>
<gene>
    <name evidence="2" type="ORF">A4R35_06800</name>
</gene>
<dbReference type="Proteomes" id="UP000248706">
    <property type="component" value="Unassembled WGS sequence"/>
</dbReference>
<feature type="transmembrane region" description="Helical" evidence="1">
    <location>
        <begin position="69"/>
        <end position="91"/>
    </location>
</feature>
<evidence type="ECO:0000313" key="3">
    <source>
        <dbReference type="Proteomes" id="UP000248706"/>
    </source>
</evidence>
<dbReference type="OrthoDB" id="159239at2"/>
<evidence type="ECO:0000313" key="2">
    <source>
        <dbReference type="EMBL" id="RAQ95238.1"/>
    </source>
</evidence>